<dbReference type="EMBL" id="CP002353">
    <property type="protein sequence ID" value="ADV63268.1"/>
    <property type="molecule type" value="Genomic_DNA"/>
</dbReference>
<gene>
    <name evidence="1" type="ordered locus">Isop_2699</name>
</gene>
<organism evidence="1 2">
    <name type="scientific">Isosphaera pallida (strain ATCC 43644 / DSM 9630 / IS1B)</name>
    <dbReference type="NCBI Taxonomy" id="575540"/>
    <lineage>
        <taxon>Bacteria</taxon>
        <taxon>Pseudomonadati</taxon>
        <taxon>Planctomycetota</taxon>
        <taxon>Planctomycetia</taxon>
        <taxon>Isosphaerales</taxon>
        <taxon>Isosphaeraceae</taxon>
        <taxon>Isosphaera</taxon>
    </lineage>
</organism>
<sequence>MGSPNPPEGSEGISLLPRSWGWKTSSFSNQFTLICVSEGVSERSRSNASSGITDAVGWNGVI</sequence>
<name>E8QZX7_ISOPI</name>
<evidence type="ECO:0000313" key="2">
    <source>
        <dbReference type="Proteomes" id="UP000008631"/>
    </source>
</evidence>
<reference key="1">
    <citation type="submission" date="2010-11" db="EMBL/GenBank/DDBJ databases">
        <title>The complete sequence of chromosome of Isophaera pallida ATCC 43644.</title>
        <authorList>
            <consortium name="US DOE Joint Genome Institute (JGI-PGF)"/>
            <person name="Lucas S."/>
            <person name="Copeland A."/>
            <person name="Lapidus A."/>
            <person name="Bruce D."/>
            <person name="Goodwin L."/>
            <person name="Pitluck S."/>
            <person name="Kyrpides N."/>
            <person name="Mavromatis K."/>
            <person name="Pagani I."/>
            <person name="Ivanova N."/>
            <person name="Saunders E."/>
            <person name="Brettin T."/>
            <person name="Detter J.C."/>
            <person name="Han C."/>
            <person name="Tapia R."/>
            <person name="Land M."/>
            <person name="Hauser L."/>
            <person name="Markowitz V."/>
            <person name="Cheng J.-F."/>
            <person name="Hugenholtz P."/>
            <person name="Woyke T."/>
            <person name="Wu D."/>
            <person name="Eisen J.A."/>
        </authorList>
    </citation>
    <scope>NUCLEOTIDE SEQUENCE</scope>
    <source>
        <strain>ATCC 43644</strain>
    </source>
</reference>
<protein>
    <submittedName>
        <fullName evidence="1">Uncharacterized protein</fullName>
    </submittedName>
</protein>
<evidence type="ECO:0000313" key="1">
    <source>
        <dbReference type="EMBL" id="ADV63268.1"/>
    </source>
</evidence>
<accession>E8QZX7</accession>
<dbReference type="InParanoid" id="E8QZX7"/>
<proteinExistence type="predicted"/>
<reference evidence="1 2" key="2">
    <citation type="journal article" date="2011" name="Stand. Genomic Sci.">
        <title>Complete genome sequence of Isosphaera pallida type strain (IS1B).</title>
        <authorList>
            <consortium name="US DOE Joint Genome Institute (JGI-PGF)"/>
            <person name="Goker M."/>
            <person name="Cleland D."/>
            <person name="Saunders E."/>
            <person name="Lapidus A."/>
            <person name="Nolan M."/>
            <person name="Lucas S."/>
            <person name="Hammon N."/>
            <person name="Deshpande S."/>
            <person name="Cheng J.F."/>
            <person name="Tapia R."/>
            <person name="Han C."/>
            <person name="Goodwin L."/>
            <person name="Pitluck S."/>
            <person name="Liolios K."/>
            <person name="Pagani I."/>
            <person name="Ivanova N."/>
            <person name="Mavromatis K."/>
            <person name="Pati A."/>
            <person name="Chen A."/>
            <person name="Palaniappan K."/>
            <person name="Land M."/>
            <person name="Hauser L."/>
            <person name="Chang Y.J."/>
            <person name="Jeffries C.D."/>
            <person name="Detter J.C."/>
            <person name="Beck B."/>
            <person name="Woyke T."/>
            <person name="Bristow J."/>
            <person name="Eisen J.A."/>
            <person name="Markowitz V."/>
            <person name="Hugenholtz P."/>
            <person name="Kyrpides N.C."/>
            <person name="Klenk H.P."/>
        </authorList>
    </citation>
    <scope>NUCLEOTIDE SEQUENCE [LARGE SCALE GENOMIC DNA]</scope>
    <source>
        <strain evidence="2">ATCC 43644 / DSM 9630 / IS1B</strain>
    </source>
</reference>
<dbReference type="KEGG" id="ipa:Isop_2699"/>
<keyword evidence="2" id="KW-1185">Reference proteome</keyword>
<dbReference type="HOGENOM" id="CLU_2898155_0_0_0"/>
<dbReference type="Proteomes" id="UP000008631">
    <property type="component" value="Chromosome"/>
</dbReference>
<dbReference type="AlphaFoldDB" id="E8QZX7"/>